<reference evidence="1" key="1">
    <citation type="journal article" date="2016" name="Genome Announc.">
        <title>Draft genomes of two strains of Paenibacillus glucanolyticus with capability to degrade lignocellulose.</title>
        <authorList>
            <person name="Mathews S.L."/>
            <person name="Pawlak J."/>
            <person name="Grunden A.M."/>
        </authorList>
    </citation>
    <scope>NUCLEOTIDE SEQUENCE [LARGE SCALE GENOMIC DNA]</scope>
    <source>
        <strain evidence="1">SLM1</strain>
    </source>
</reference>
<organism evidence="1 2">
    <name type="scientific">Paenibacillus glucanolyticus</name>
    <dbReference type="NCBI Taxonomy" id="59843"/>
    <lineage>
        <taxon>Bacteria</taxon>
        <taxon>Bacillati</taxon>
        <taxon>Bacillota</taxon>
        <taxon>Bacilli</taxon>
        <taxon>Bacillales</taxon>
        <taxon>Paenibacillaceae</taxon>
        <taxon>Paenibacillus</taxon>
    </lineage>
</organism>
<evidence type="ECO:0000313" key="2">
    <source>
        <dbReference type="Proteomes" id="UP000076796"/>
    </source>
</evidence>
<dbReference type="Proteomes" id="UP000076796">
    <property type="component" value="Unassembled WGS sequence"/>
</dbReference>
<accession>A0A163JV21</accession>
<proteinExistence type="predicted"/>
<comment type="caution">
    <text evidence="1">The sequence shown here is derived from an EMBL/GenBank/DDBJ whole genome shotgun (WGS) entry which is preliminary data.</text>
</comment>
<keyword evidence="2" id="KW-1185">Reference proteome</keyword>
<evidence type="ECO:0000313" key="1">
    <source>
        <dbReference type="EMBL" id="KZS46822.1"/>
    </source>
</evidence>
<dbReference type="AlphaFoldDB" id="A0A163JV21"/>
<dbReference type="EMBL" id="LWMH01000001">
    <property type="protein sequence ID" value="KZS46822.1"/>
    <property type="molecule type" value="Genomic_DNA"/>
</dbReference>
<name>A0A163JV21_9BACL</name>
<protein>
    <submittedName>
        <fullName evidence="1">Uncharacterized protein</fullName>
    </submittedName>
</protein>
<gene>
    <name evidence="1" type="ORF">AWU65_13270</name>
</gene>
<sequence length="60" mass="7240">MQNTLKIVDFARKFEPDVYHRPQTQKNRLRDICPKNGLTIFSKWFILLVDNKMNMLVIFL</sequence>